<dbReference type="GO" id="GO:0016787">
    <property type="term" value="F:hydrolase activity"/>
    <property type="evidence" value="ECO:0007669"/>
    <property type="project" value="UniProtKB-KW"/>
</dbReference>
<feature type="domain" description="Helicase ATP-binding" evidence="13">
    <location>
        <begin position="285"/>
        <end position="451"/>
    </location>
</feature>
<name>A0A6G8B088_9LACO</name>
<evidence type="ECO:0000259" key="14">
    <source>
        <dbReference type="PROSITE" id="PS51194"/>
    </source>
</evidence>
<dbReference type="GO" id="GO:0005524">
    <property type="term" value="F:ATP binding"/>
    <property type="evidence" value="ECO:0007669"/>
    <property type="project" value="UniProtKB-UniRule"/>
</dbReference>
<dbReference type="InterPro" id="IPR014001">
    <property type="entry name" value="Helicase_ATP-bd"/>
</dbReference>
<keyword evidence="8 12" id="KW-0067">ATP-binding</keyword>
<comment type="subunit">
    <text evidence="12">Component of the replication restart primosome.</text>
</comment>
<evidence type="ECO:0000256" key="4">
    <source>
        <dbReference type="ARBA" id="ARBA00022741"/>
    </source>
</evidence>
<evidence type="ECO:0000256" key="10">
    <source>
        <dbReference type="ARBA" id="ARBA00023235"/>
    </source>
</evidence>
<dbReference type="GO" id="GO:0043138">
    <property type="term" value="F:3'-5' DNA helicase activity"/>
    <property type="evidence" value="ECO:0007669"/>
    <property type="project" value="UniProtKB-EC"/>
</dbReference>
<keyword evidence="4 12" id="KW-0547">Nucleotide-binding</keyword>
<dbReference type="InterPro" id="IPR001650">
    <property type="entry name" value="Helicase_C-like"/>
</dbReference>
<feature type="binding site" evidence="12">
    <location>
        <position position="522"/>
    </location>
    <ligand>
        <name>Zn(2+)</name>
        <dbReference type="ChEBI" id="CHEBI:29105"/>
        <label>2</label>
    </ligand>
</feature>
<dbReference type="FunFam" id="3.40.1440.60:FF:000001">
    <property type="entry name" value="Primosomal protein N"/>
    <property type="match status" value="1"/>
</dbReference>
<keyword evidence="5 12" id="KW-0378">Hydrolase</keyword>
<gene>
    <name evidence="12 15" type="primary">priA</name>
    <name evidence="15" type="ORF">G7084_04530</name>
</gene>
<dbReference type="GO" id="GO:0006310">
    <property type="term" value="P:DNA recombination"/>
    <property type="evidence" value="ECO:0007669"/>
    <property type="project" value="InterPro"/>
</dbReference>
<dbReference type="GO" id="GO:0006270">
    <property type="term" value="P:DNA replication initiation"/>
    <property type="evidence" value="ECO:0007669"/>
    <property type="project" value="TreeGrafter"/>
</dbReference>
<dbReference type="PANTHER" id="PTHR30580:SF0">
    <property type="entry name" value="PRIMOSOMAL PROTEIN N"/>
    <property type="match status" value="1"/>
</dbReference>
<dbReference type="InterPro" id="IPR027417">
    <property type="entry name" value="P-loop_NTPase"/>
</dbReference>
<comment type="catalytic activity">
    <reaction evidence="12">
        <text>Couples ATP hydrolysis with the unwinding of duplex DNA by translocating in the 3'-5' direction.</text>
        <dbReference type="EC" id="5.6.2.4"/>
    </reaction>
</comment>
<evidence type="ECO:0000256" key="7">
    <source>
        <dbReference type="ARBA" id="ARBA00022833"/>
    </source>
</evidence>
<dbReference type="Proteomes" id="UP000500741">
    <property type="component" value="Chromosome"/>
</dbReference>
<dbReference type="Pfam" id="PF18074">
    <property type="entry name" value="PriA_C"/>
    <property type="match status" value="1"/>
</dbReference>
<dbReference type="Pfam" id="PF00271">
    <property type="entry name" value="Helicase_C"/>
    <property type="match status" value="1"/>
</dbReference>
<feature type="binding site" evidence="12">
    <location>
        <position position="543"/>
    </location>
    <ligand>
        <name>Zn(2+)</name>
        <dbReference type="ChEBI" id="CHEBI:29105"/>
        <label>2</label>
    </ligand>
</feature>
<accession>A0A6G8B088</accession>
<keyword evidence="2 12" id="KW-0235">DNA replication</keyword>
<organism evidence="15 16">
    <name type="scientific">Weissella coleopterorum</name>
    <dbReference type="NCBI Taxonomy" id="2714949"/>
    <lineage>
        <taxon>Bacteria</taxon>
        <taxon>Bacillati</taxon>
        <taxon>Bacillota</taxon>
        <taxon>Bacilli</taxon>
        <taxon>Lactobacillales</taxon>
        <taxon>Lactobacillaceae</taxon>
        <taxon>Weissella</taxon>
    </lineage>
</organism>
<evidence type="ECO:0000256" key="8">
    <source>
        <dbReference type="ARBA" id="ARBA00022840"/>
    </source>
</evidence>
<feature type="binding site" evidence="12">
    <location>
        <position position="553"/>
    </location>
    <ligand>
        <name>Zn(2+)</name>
        <dbReference type="ChEBI" id="CHEBI:29105"/>
        <label>1</label>
    </ligand>
</feature>
<evidence type="ECO:0000256" key="11">
    <source>
        <dbReference type="ARBA" id="ARBA00048988"/>
    </source>
</evidence>
<dbReference type="Pfam" id="PF18319">
    <property type="entry name" value="Zn_ribbon_PriA"/>
    <property type="match status" value="1"/>
</dbReference>
<dbReference type="Pfam" id="PF17764">
    <property type="entry name" value="PriA_3primeBD"/>
    <property type="match status" value="1"/>
</dbReference>
<keyword evidence="1 12" id="KW-0639">Primosome</keyword>
<dbReference type="Pfam" id="PF00270">
    <property type="entry name" value="DEAD"/>
    <property type="match status" value="1"/>
</dbReference>
<dbReference type="GO" id="GO:0006302">
    <property type="term" value="P:double-strand break repair"/>
    <property type="evidence" value="ECO:0007669"/>
    <property type="project" value="InterPro"/>
</dbReference>
<evidence type="ECO:0000313" key="15">
    <source>
        <dbReference type="EMBL" id="QIL50640.1"/>
    </source>
</evidence>
<proteinExistence type="inferred from homology"/>
<dbReference type="PROSITE" id="PS51194">
    <property type="entry name" value="HELICASE_CTER"/>
    <property type="match status" value="1"/>
</dbReference>
<comment type="function">
    <text evidence="12">Initiates the restart of stalled replication forks, which reloads the replicative helicase on sites other than the origin of replication. Recognizes and binds to abandoned replication forks and remodels them to uncover a helicase loading site. Promotes assembly of the primosome at these replication forks.</text>
</comment>
<dbReference type="GO" id="GO:0008270">
    <property type="term" value="F:zinc ion binding"/>
    <property type="evidence" value="ECO:0007669"/>
    <property type="project" value="UniProtKB-UniRule"/>
</dbReference>
<dbReference type="RefSeq" id="WP_166010442.1">
    <property type="nucleotide sequence ID" value="NZ_CP049888.1"/>
</dbReference>
<dbReference type="InterPro" id="IPR041236">
    <property type="entry name" value="PriA_C"/>
</dbReference>
<dbReference type="EC" id="5.6.2.4" evidence="12"/>
<dbReference type="GO" id="GO:1990077">
    <property type="term" value="C:primosome complex"/>
    <property type="evidence" value="ECO:0007669"/>
    <property type="project" value="UniProtKB-UniRule"/>
</dbReference>
<dbReference type="FunFam" id="3.40.50.300:FF:000489">
    <property type="entry name" value="Primosome assembly protein PriA"/>
    <property type="match status" value="1"/>
</dbReference>
<evidence type="ECO:0000256" key="6">
    <source>
        <dbReference type="ARBA" id="ARBA00022806"/>
    </source>
</evidence>
<evidence type="ECO:0000256" key="5">
    <source>
        <dbReference type="ARBA" id="ARBA00022801"/>
    </source>
</evidence>
<evidence type="ECO:0000256" key="12">
    <source>
        <dbReference type="HAMAP-Rule" id="MF_00983"/>
    </source>
</evidence>
<evidence type="ECO:0000256" key="9">
    <source>
        <dbReference type="ARBA" id="ARBA00023125"/>
    </source>
</evidence>
<sequence>MDVAKIIVDVSTRQTNKPWTYQIPENLRLIVQPGVRVQVPFGNGGRQIQGFVLEVTTVEVVSTKIKPITNVLDLEPVLNPELLKLSAQIADHNFNFRISILQAMLPNVMKAKYQKSLVLFDSKLIDDEQVKDLFVDRDEIPFDLDSIPVELISKIKHYQGLKALGFNYYLKDKARVKKVKKYKNLLTAEQYDQMRKNLKKNAQKKARFLTYLMQHVTNDWKLVSDLQKHLNLTSQDITLANQNGWITLTEMETYRQPLLSSEIQSTQALELNSEQQDAFAEISAALMQQKPQTFLLEGVTGSGKTEIYLQAIAQTIAAGKTALFLVPEITLTPQMVRRVKGRFGDDVALLHSALSDGERYDEWRRIQRQEVHVVVGVRSAIFAPLNHIGLIIMDEEHESSYKQDDNPRYHAREIATWRAKYHQSVLILGSATPSLESRARAQKKVYQLLRLKKRALDNPLPEAKIIDMSEVMKQNGDEIFSPQLKIEIEDRLEKKEQVILMLNRRGYANFMMCRDCGYVPMCPNCDLALTMHKDTQRMECHVCGAMEPIPHKCSECGSSRIRPFGTGTQKVEEQLQTLYPQAKIIRMDNDTTRRKGATDRLLEEFGAQKADILIGTQMIAKGLDFPNVTLVGVLNADTTLKIPDYRASERTFQLITQVAGRAGRANKAGSVVIQTFNPNHYAIRLAQTQDYESFYQQEMALRKNWRYSPYYYAIQIKLTHPNEIDVAKISYQIVDWLKDKVGSDTMIFGPAPGAIRRVKNRYIYQILLRYQFDTGLEEILNTLVTDAQKMIDKNIQISINRDPINL</sequence>
<keyword evidence="6 12" id="KW-0347">Helicase</keyword>
<keyword evidence="7 12" id="KW-0862">Zinc</keyword>
<dbReference type="InterPro" id="IPR040498">
    <property type="entry name" value="PriA_CRR"/>
</dbReference>
<keyword evidence="9 12" id="KW-0238">DNA-binding</keyword>
<feature type="binding site" evidence="12">
    <location>
        <position position="525"/>
    </location>
    <ligand>
        <name>Zn(2+)</name>
        <dbReference type="ChEBI" id="CHEBI:29105"/>
        <label>2</label>
    </ligand>
</feature>
<dbReference type="SMART" id="SM00490">
    <property type="entry name" value="HELICc"/>
    <property type="match status" value="1"/>
</dbReference>
<dbReference type="InterPro" id="IPR011545">
    <property type="entry name" value="DEAD/DEAH_box_helicase_dom"/>
</dbReference>
<keyword evidence="16" id="KW-1185">Reference proteome</keyword>
<dbReference type="AlphaFoldDB" id="A0A6G8B088"/>
<dbReference type="Gene3D" id="3.40.50.300">
    <property type="entry name" value="P-loop containing nucleotide triphosphate hydrolases"/>
    <property type="match status" value="2"/>
</dbReference>
<dbReference type="NCBIfam" id="NF004066">
    <property type="entry name" value="PRK05580.1-3"/>
    <property type="match status" value="1"/>
</dbReference>
<keyword evidence="3 12" id="KW-0479">Metal-binding</keyword>
<feature type="binding site" evidence="12">
    <location>
        <position position="556"/>
    </location>
    <ligand>
        <name>Zn(2+)</name>
        <dbReference type="ChEBI" id="CHEBI:29105"/>
        <label>1</label>
    </ligand>
</feature>
<evidence type="ECO:0000313" key="16">
    <source>
        <dbReference type="Proteomes" id="UP000500741"/>
    </source>
</evidence>
<dbReference type="InterPro" id="IPR041222">
    <property type="entry name" value="PriA_3primeBD"/>
</dbReference>
<comment type="catalytic activity">
    <reaction evidence="11 12">
        <text>ATP + H2O = ADP + phosphate + H(+)</text>
        <dbReference type="Rhea" id="RHEA:13065"/>
        <dbReference type="ChEBI" id="CHEBI:15377"/>
        <dbReference type="ChEBI" id="CHEBI:15378"/>
        <dbReference type="ChEBI" id="CHEBI:30616"/>
        <dbReference type="ChEBI" id="CHEBI:43474"/>
        <dbReference type="ChEBI" id="CHEBI:456216"/>
        <dbReference type="EC" id="5.6.2.4"/>
    </reaction>
</comment>
<dbReference type="CDD" id="cd18804">
    <property type="entry name" value="SF2_C_priA"/>
    <property type="match status" value="1"/>
</dbReference>
<comment type="similarity">
    <text evidence="12">Belongs to the helicase family. PriA subfamily.</text>
</comment>
<dbReference type="PANTHER" id="PTHR30580">
    <property type="entry name" value="PRIMOSOMAL PROTEIN N"/>
    <property type="match status" value="1"/>
</dbReference>
<feature type="binding site" evidence="12">
    <location>
        <position position="513"/>
    </location>
    <ligand>
        <name>Zn(2+)</name>
        <dbReference type="ChEBI" id="CHEBI:29105"/>
        <label>1</label>
    </ligand>
</feature>
<protein>
    <recommendedName>
        <fullName evidence="12">Replication restart protein PriA</fullName>
    </recommendedName>
    <alternativeName>
        <fullName evidence="12">ATP-dependent DNA helicase PriA</fullName>
        <ecNumber evidence="12">5.6.2.4</ecNumber>
    </alternativeName>
    <alternativeName>
        <fullName evidence="12">DNA 3'-5' helicase PriA</fullName>
    </alternativeName>
</protein>
<dbReference type="EMBL" id="CP049888">
    <property type="protein sequence ID" value="QIL50640.1"/>
    <property type="molecule type" value="Genomic_DNA"/>
</dbReference>
<feature type="binding site" evidence="12">
    <location>
        <position position="540"/>
    </location>
    <ligand>
        <name>Zn(2+)</name>
        <dbReference type="ChEBI" id="CHEBI:29105"/>
        <label>2</label>
    </ligand>
</feature>
<feature type="domain" description="Helicase C-terminal" evidence="14">
    <location>
        <begin position="548"/>
        <end position="707"/>
    </location>
</feature>
<dbReference type="SUPFAM" id="SSF52540">
    <property type="entry name" value="P-loop containing nucleoside triphosphate hydrolases"/>
    <property type="match status" value="2"/>
</dbReference>
<evidence type="ECO:0000256" key="2">
    <source>
        <dbReference type="ARBA" id="ARBA00022705"/>
    </source>
</evidence>
<dbReference type="HAMAP" id="MF_00983">
    <property type="entry name" value="PriA"/>
    <property type="match status" value="1"/>
</dbReference>
<dbReference type="PROSITE" id="PS51192">
    <property type="entry name" value="HELICASE_ATP_BIND_1"/>
    <property type="match status" value="1"/>
</dbReference>
<reference evidence="15 16" key="1">
    <citation type="submission" date="2020-03" db="EMBL/GenBank/DDBJ databases">
        <title>Weissella sp. nov., isolated from Cybister lewisianus.</title>
        <authorList>
            <person name="Hyun D.-W."/>
            <person name="Bae J.-W."/>
        </authorList>
    </citation>
    <scope>NUCLEOTIDE SEQUENCE [LARGE SCALE GENOMIC DNA]</scope>
    <source>
        <strain evidence="15 16">HDW19</strain>
    </source>
</reference>
<feature type="binding site" evidence="12">
    <location>
        <position position="516"/>
    </location>
    <ligand>
        <name>Zn(2+)</name>
        <dbReference type="ChEBI" id="CHEBI:29105"/>
        <label>1</label>
    </ligand>
</feature>
<dbReference type="InterPro" id="IPR005259">
    <property type="entry name" value="PriA"/>
</dbReference>
<dbReference type="CDD" id="cd17929">
    <property type="entry name" value="DEXHc_priA"/>
    <property type="match status" value="1"/>
</dbReference>
<dbReference type="SMART" id="SM00487">
    <property type="entry name" value="DEXDc"/>
    <property type="match status" value="1"/>
</dbReference>
<comment type="cofactor">
    <cofactor evidence="12">
        <name>Zn(2+)</name>
        <dbReference type="ChEBI" id="CHEBI:29105"/>
    </cofactor>
    <text evidence="12">Binds 2 zinc ions per subunit.</text>
</comment>
<evidence type="ECO:0000259" key="13">
    <source>
        <dbReference type="PROSITE" id="PS51192"/>
    </source>
</evidence>
<dbReference type="GO" id="GO:0006269">
    <property type="term" value="P:DNA replication, synthesis of primer"/>
    <property type="evidence" value="ECO:0007669"/>
    <property type="project" value="UniProtKB-KW"/>
</dbReference>
<dbReference type="Gene3D" id="3.40.1440.60">
    <property type="entry name" value="PriA, 3(prime) DNA-binding domain"/>
    <property type="match status" value="1"/>
</dbReference>
<dbReference type="InterPro" id="IPR042115">
    <property type="entry name" value="PriA_3primeBD_sf"/>
</dbReference>
<dbReference type="GO" id="GO:0003677">
    <property type="term" value="F:DNA binding"/>
    <property type="evidence" value="ECO:0007669"/>
    <property type="project" value="UniProtKB-UniRule"/>
</dbReference>
<evidence type="ECO:0000256" key="3">
    <source>
        <dbReference type="ARBA" id="ARBA00022723"/>
    </source>
</evidence>
<dbReference type="NCBIfam" id="TIGR00595">
    <property type="entry name" value="priA"/>
    <property type="match status" value="1"/>
</dbReference>
<evidence type="ECO:0000256" key="1">
    <source>
        <dbReference type="ARBA" id="ARBA00022515"/>
    </source>
</evidence>
<dbReference type="KEGG" id="wco:G7084_04530"/>
<keyword evidence="10 12" id="KW-0413">Isomerase</keyword>